<dbReference type="Proteomes" id="UP001498421">
    <property type="component" value="Unassembled WGS sequence"/>
</dbReference>
<reference evidence="2 3" key="1">
    <citation type="journal article" date="2025" name="Microbiol. Resour. Announc.">
        <title>Draft genome sequences for Neonectria magnoliae and Neonectria punicea, canker pathogens of Liriodendron tulipifera and Acer saccharum in West Virginia.</title>
        <authorList>
            <person name="Petronek H.M."/>
            <person name="Kasson M.T."/>
            <person name="Metheny A.M."/>
            <person name="Stauder C.M."/>
            <person name="Lovett B."/>
            <person name="Lynch S.C."/>
            <person name="Garnas J.R."/>
            <person name="Kasson L.R."/>
            <person name="Stajich J.E."/>
        </authorList>
    </citation>
    <scope>NUCLEOTIDE SEQUENCE [LARGE SCALE GENOMIC DNA]</scope>
    <source>
        <strain evidence="2 3">NRRL 64651</strain>
    </source>
</reference>
<dbReference type="EMBL" id="JAZAVK010000173">
    <property type="protein sequence ID" value="KAK7418095.1"/>
    <property type="molecule type" value="Genomic_DNA"/>
</dbReference>
<organism evidence="2 3">
    <name type="scientific">Neonectria magnoliae</name>
    <dbReference type="NCBI Taxonomy" id="2732573"/>
    <lineage>
        <taxon>Eukaryota</taxon>
        <taxon>Fungi</taxon>
        <taxon>Dikarya</taxon>
        <taxon>Ascomycota</taxon>
        <taxon>Pezizomycotina</taxon>
        <taxon>Sordariomycetes</taxon>
        <taxon>Hypocreomycetidae</taxon>
        <taxon>Hypocreales</taxon>
        <taxon>Nectriaceae</taxon>
        <taxon>Neonectria</taxon>
    </lineage>
</organism>
<accession>A0ABR1HAH3</accession>
<feature type="transmembrane region" description="Helical" evidence="1">
    <location>
        <begin position="398"/>
        <end position="420"/>
    </location>
</feature>
<keyword evidence="1" id="KW-0472">Membrane</keyword>
<name>A0ABR1HAH3_9HYPO</name>
<evidence type="ECO:0000256" key="1">
    <source>
        <dbReference type="SAM" id="Phobius"/>
    </source>
</evidence>
<comment type="caution">
    <text evidence="2">The sequence shown here is derived from an EMBL/GenBank/DDBJ whole genome shotgun (WGS) entry which is preliminary data.</text>
</comment>
<evidence type="ECO:0000313" key="2">
    <source>
        <dbReference type="EMBL" id="KAK7418095.1"/>
    </source>
</evidence>
<gene>
    <name evidence="2" type="ORF">QQZ08_011382</name>
</gene>
<keyword evidence="1" id="KW-0812">Transmembrane</keyword>
<sequence>MRKTGLSRRFIAENYELPGVTDIPFSGTGFEERLGKAYQDVRESRKSIDNEASWSAPTGLGPQLTDPWIHPGLRRFAYNQLLDPANFRSHSTIDVLKVSGTDNQLKFFCQHPRWHQRGRYDKGQQTATSGNKAPASVYMHHSPARNLTLYLIVAPEDGEWFSFVDRIQQDHDSKDDPKATPKAIATSPFMLHALIGSIAFEQSTDYTAEIRTRLMEQLKKINFDEEPGNGIPTRAVNTLRDMEGRFELEGITIHLNQVSQMINTGLSSVFSSIQHSERLLSAHKTFCERNHIGTSGTLVDRTNGILHYLLDAFRCQQNYLNGYNLRKETAMNFVFHIVTQQDSATNLKVAYRMSNDSSSMNTVTILTMIFLPGTFTATVFSSVAFRAADSGAAETTEYLWPFISVAIALTVSVIGFWYWWRRLNTVKPSKAYSM</sequence>
<keyword evidence="1" id="KW-1133">Transmembrane helix</keyword>
<dbReference type="Gene3D" id="1.20.58.340">
    <property type="entry name" value="Magnesium transport protein CorA, transmembrane region"/>
    <property type="match status" value="1"/>
</dbReference>
<evidence type="ECO:0000313" key="3">
    <source>
        <dbReference type="Proteomes" id="UP001498421"/>
    </source>
</evidence>
<keyword evidence="3" id="KW-1185">Reference proteome</keyword>
<proteinExistence type="predicted"/>
<protein>
    <submittedName>
        <fullName evidence="2">Uncharacterized protein</fullName>
    </submittedName>
</protein>
<feature type="transmembrane region" description="Helical" evidence="1">
    <location>
        <begin position="362"/>
        <end position="386"/>
    </location>
</feature>